<dbReference type="OrthoDB" id="9816206at2"/>
<name>A0A1H7ZR18_9PAST</name>
<evidence type="ECO:0000313" key="3">
    <source>
        <dbReference type="Proteomes" id="UP000198883"/>
    </source>
</evidence>
<feature type="domain" description="KilA-N DNA-binding" evidence="1">
    <location>
        <begin position="12"/>
        <end position="104"/>
    </location>
</feature>
<dbReference type="AlphaFoldDB" id="A0A1H7ZR18"/>
<dbReference type="InterPro" id="IPR018873">
    <property type="entry name" value="KilA-N_DNA-bd_domain"/>
</dbReference>
<gene>
    <name evidence="2" type="ORF">SAMN05444853_1296</name>
</gene>
<protein>
    <submittedName>
        <fullName evidence="2">ORF6N domain-containing protein</fullName>
    </submittedName>
</protein>
<reference evidence="3" key="1">
    <citation type="submission" date="2016-10" db="EMBL/GenBank/DDBJ databases">
        <authorList>
            <person name="Varghese N."/>
            <person name="Submissions S."/>
        </authorList>
    </citation>
    <scope>NUCLEOTIDE SEQUENCE [LARGE SCALE GENOMIC DNA]</scope>
    <source>
        <strain evidence="3">DSM 24204</strain>
    </source>
</reference>
<dbReference type="Proteomes" id="UP000198883">
    <property type="component" value="Unassembled WGS sequence"/>
</dbReference>
<organism evidence="2 3">
    <name type="scientific">Phocoenobacter skyensis</name>
    <dbReference type="NCBI Taxonomy" id="97481"/>
    <lineage>
        <taxon>Bacteria</taxon>
        <taxon>Pseudomonadati</taxon>
        <taxon>Pseudomonadota</taxon>
        <taxon>Gammaproteobacteria</taxon>
        <taxon>Pasteurellales</taxon>
        <taxon>Pasteurellaceae</taxon>
        <taxon>Phocoenobacter</taxon>
    </lineage>
</organism>
<dbReference type="RefSeq" id="WP_090923175.1">
    <property type="nucleotide sequence ID" value="NZ_CP016180.1"/>
</dbReference>
<proteinExistence type="predicted"/>
<dbReference type="EMBL" id="FOBN01000029">
    <property type="protein sequence ID" value="SEM61092.1"/>
    <property type="molecule type" value="Genomic_DNA"/>
</dbReference>
<evidence type="ECO:0000313" key="2">
    <source>
        <dbReference type="EMBL" id="SEM61092.1"/>
    </source>
</evidence>
<dbReference type="GeneID" id="83545077"/>
<dbReference type="STRING" id="97481.SAMN05444853_1296"/>
<sequence length="293" mass="34544">MNKMAEHFDIKSKIYTIRNKQVMLDRDLASLYGVELKRLTEQVKRNIARFPEHFRFQLTQQEYENLRSQFATLRSGEENNTWGTHTKYLPYVFTEQGVSMLSAVLRSSTAIEVSIKIIDSFVTMRKFIAQNGDIFKRIETLEQSQLITNTNIDKIFKALENKEQIQQQGIFFNGQIFDAHKFVSDLIRKAQKHIVLIDNYIDDSTLTLFQKNQRINVTIYTHSMNKTLKLDLEKYNQQYKKIDIQINKNFHDRFLIIDDKDIYLIGASLKDLGKKVFGFSLLKDIDVNFYKKI</sequence>
<evidence type="ECO:0000259" key="1">
    <source>
        <dbReference type="Pfam" id="PF10543"/>
    </source>
</evidence>
<dbReference type="Pfam" id="PF10543">
    <property type="entry name" value="ORF6N"/>
    <property type="match status" value="1"/>
</dbReference>
<accession>A0A1H7ZR18</accession>